<dbReference type="Proteomes" id="UP000238954">
    <property type="component" value="Chromosome"/>
</dbReference>
<comment type="caution">
    <text evidence="6">The sequence shown here is derived from an EMBL/GenBank/DDBJ whole genome shotgun (WGS) entry which is preliminary data.</text>
</comment>
<dbReference type="InterPro" id="IPR000873">
    <property type="entry name" value="AMP-dep_synth/lig_dom"/>
</dbReference>
<name>A0A2S8B5R1_9SPHN</name>
<dbReference type="Gene3D" id="3.30.300.30">
    <property type="match status" value="1"/>
</dbReference>
<feature type="domain" description="AMP-dependent synthetase/ligase" evidence="4">
    <location>
        <begin position="66"/>
        <end position="398"/>
    </location>
</feature>
<evidence type="ECO:0000256" key="2">
    <source>
        <dbReference type="ARBA" id="ARBA00022598"/>
    </source>
</evidence>
<dbReference type="InterPro" id="IPR045851">
    <property type="entry name" value="AMP-bd_C_sf"/>
</dbReference>
<dbReference type="InterPro" id="IPR020845">
    <property type="entry name" value="AMP-binding_CS"/>
</dbReference>
<evidence type="ECO:0000259" key="5">
    <source>
        <dbReference type="Pfam" id="PF13193"/>
    </source>
</evidence>
<proteinExistence type="inferred from homology"/>
<organism evidence="6 7">
    <name type="scientific">Sphingopyxis lindanitolerans</name>
    <dbReference type="NCBI Taxonomy" id="2054227"/>
    <lineage>
        <taxon>Bacteria</taxon>
        <taxon>Pseudomonadati</taxon>
        <taxon>Pseudomonadota</taxon>
        <taxon>Alphaproteobacteria</taxon>
        <taxon>Sphingomonadales</taxon>
        <taxon>Sphingomonadaceae</taxon>
        <taxon>Sphingopyxis</taxon>
    </lineage>
</organism>
<reference evidence="7" key="1">
    <citation type="submission" date="2017-11" db="EMBL/GenBank/DDBJ databases">
        <title>The complete genome sequence of Sphingopyxis pomeranensis sp. nov. strain WS5A3p.</title>
        <authorList>
            <person name="Kaminski M.A."/>
        </authorList>
    </citation>
    <scope>NUCLEOTIDE SEQUENCE [LARGE SCALE GENOMIC DNA]</scope>
    <source>
        <strain evidence="7">WS5A3p</strain>
    </source>
</reference>
<dbReference type="AlphaFoldDB" id="A0A2S8B5R1"/>
<comment type="similarity">
    <text evidence="1">Belongs to the ATP-dependent AMP-binding enzyme family.</text>
</comment>
<dbReference type="GO" id="GO:0031956">
    <property type="term" value="F:medium-chain fatty acid-CoA ligase activity"/>
    <property type="evidence" value="ECO:0007669"/>
    <property type="project" value="TreeGrafter"/>
</dbReference>
<dbReference type="InterPro" id="IPR042099">
    <property type="entry name" value="ANL_N_sf"/>
</dbReference>
<evidence type="ECO:0000256" key="1">
    <source>
        <dbReference type="ARBA" id="ARBA00006432"/>
    </source>
</evidence>
<evidence type="ECO:0000313" key="6">
    <source>
        <dbReference type="EMBL" id="PQM27751.1"/>
    </source>
</evidence>
<keyword evidence="2 6" id="KW-0436">Ligase</keyword>
<dbReference type="RefSeq" id="WP_105998013.1">
    <property type="nucleotide sequence ID" value="NZ_CM009578.1"/>
</dbReference>
<dbReference type="SUPFAM" id="SSF56801">
    <property type="entry name" value="Acetyl-CoA synthetase-like"/>
    <property type="match status" value="1"/>
</dbReference>
<dbReference type="GO" id="GO:0006631">
    <property type="term" value="P:fatty acid metabolic process"/>
    <property type="evidence" value="ECO:0007669"/>
    <property type="project" value="TreeGrafter"/>
</dbReference>
<dbReference type="InterPro" id="IPR025110">
    <property type="entry name" value="AMP-bd_C"/>
</dbReference>
<evidence type="ECO:0000313" key="7">
    <source>
        <dbReference type="Proteomes" id="UP000238954"/>
    </source>
</evidence>
<gene>
    <name evidence="6" type="ORF">CVO77_04080</name>
</gene>
<feature type="domain" description="AMP-binding enzyme C-terminal" evidence="5">
    <location>
        <begin position="448"/>
        <end position="525"/>
    </location>
</feature>
<dbReference type="PANTHER" id="PTHR43201:SF5">
    <property type="entry name" value="MEDIUM-CHAIN ACYL-COA LIGASE ACSF2, MITOCHONDRIAL"/>
    <property type="match status" value="1"/>
</dbReference>
<dbReference type="PROSITE" id="PS00455">
    <property type="entry name" value="AMP_BINDING"/>
    <property type="match status" value="1"/>
</dbReference>
<sequence length="542" mass="57711">MIVTQEDAIAARDIPADLLATWSAEGFHHARSLAETMARAAHDHGDAEFHVLAEHRPTIDSLAAIHRAGLKLAGSLERLGVARGDVIAMQMSNCAENAIIFQAAAALGCPILPIVHILGPAELSFILNDSGARIFFTPDHWKAIDFLDRVRRIDPRPPAMQHIVVGDTAPPGSLLWRNLPSGPLTPRSVAADETALLLYTSGTTGRPKGVCHSARTIHGELAAQSRHRAEGGTWLGPWPSGHIAGTLSILGHALLGRTTVVMESWDAAVAAEQIERHAIEQTSGTPFHLSGLLEAATRDGRSLASLRQYVIGATTVPATLVAQAEAAGIRCCRCYGSTEMPSITQCEPEDPLERRLTTDGRPTPGAEVRIVDDGGRDVPTGTAGEVAVRGPERFTGYLRVEDNDDAFLPGGWFLTGDIGVLDGENYLAITDRKKDIIIRGGENIASREVEDLLLAVDGIAEVAVVGWPDPRLGEKICAVIVARDGATPPSIATIAAAFQKIGIARQKTPEHVVLVEALPRNASGKVLKAELRRSLRGDGPLA</sequence>
<accession>A0A2S8B5R1</accession>
<dbReference type="Gene3D" id="3.40.50.12780">
    <property type="entry name" value="N-terminal domain of ligase-like"/>
    <property type="match status" value="1"/>
</dbReference>
<evidence type="ECO:0000256" key="3">
    <source>
        <dbReference type="SAM" id="MobiDB-lite"/>
    </source>
</evidence>
<evidence type="ECO:0000259" key="4">
    <source>
        <dbReference type="Pfam" id="PF00501"/>
    </source>
</evidence>
<keyword evidence="7" id="KW-1185">Reference proteome</keyword>
<dbReference type="PANTHER" id="PTHR43201">
    <property type="entry name" value="ACYL-COA SYNTHETASE"/>
    <property type="match status" value="1"/>
</dbReference>
<protein>
    <submittedName>
        <fullName evidence="6">Cyclohexanecarboxylate-CoA ligase</fullName>
    </submittedName>
</protein>
<feature type="region of interest" description="Disordered" evidence="3">
    <location>
        <begin position="354"/>
        <end position="383"/>
    </location>
</feature>
<dbReference type="Pfam" id="PF13193">
    <property type="entry name" value="AMP-binding_C"/>
    <property type="match status" value="1"/>
</dbReference>
<dbReference type="OrthoDB" id="9803968at2"/>
<dbReference type="Pfam" id="PF00501">
    <property type="entry name" value="AMP-binding"/>
    <property type="match status" value="1"/>
</dbReference>
<dbReference type="EMBL" id="PHFW01000002">
    <property type="protein sequence ID" value="PQM27751.1"/>
    <property type="molecule type" value="Genomic_DNA"/>
</dbReference>